<keyword evidence="11" id="KW-0255">Endonuclease</keyword>
<dbReference type="PANTHER" id="PTHR43788:SF8">
    <property type="entry name" value="DNA-BINDING PROTEIN SMUBP-2"/>
    <property type="match status" value="1"/>
</dbReference>
<dbReference type="GO" id="GO:0006281">
    <property type="term" value="P:DNA repair"/>
    <property type="evidence" value="ECO:0007669"/>
    <property type="project" value="UniProtKB-KW"/>
</dbReference>
<sequence length="1177" mass="128906">MHRAADKPETTDSILQAAAANMPPTVLATTPAPKHPRLARVLRFNITYAQKGTVVVTTSDKNTTVQRPELTVFATRANDGVQCILRLRDNWIYTPVAPNHVCNLVSTAPYPTDDPGDFGNDGVYRPLGGAPMGDMLSLDVHEYVIDASPASALLVLQPDCLVTGTRVAESVFCKRRGVLNERLRGPTDYSAPALLYGSMLHELFEIALAAGTFTAEFITQQVARVLSQFIEELYGVGDDEKAATVKLCDSIPAIQEWAQRFYKSEPGGAESDVPYNDAPGNAQINHTHRVAISAVVDIEENLVSPAYGLKGKVDATLEVVTESALTTRHIVPFELKTGKASGTSAISHSTQVTLYTLLMSDRYEKNITSGLLYYLKSGTMQGITHTAADLRGIMIARNELAVHLSGPRFYPEMLKSPRQCKSCFQLDNCMIIHKALEHGNAESAGLDEGVFEAKTQHLNVHEIAYLQHWMELIALETGDDMATRHELWTMSSEARESRGRCLGSMVVVSARPPTACTPVRAAARRQFRQSMSPSLLDTSFNVNDPVMISLNDGSQVGLSTGSVREITPDYLVVVVARQLQARRSRASGLHSSAASYLFAASNPGGTQVSKCIPRLIKPSMLSEPAQNMNAELFRLDKEEMSVGTGLTRDNLASLFVASANARRRALIVELAAPTFDEPSVAVAAVPTDANAAAASNLNVDQLRAIDLVQRCRDYALILGMPGSGKTTTIAELVRRLVAQGLSVLLCAYTHTAVDNILLKMDDTMKGVEFVRLGNSDRVHPKLAHRTAQHAPGAQTVAGIEQLYTQTPVVAATCLGINHPLFTRRRFDVCIIDEASQVTLPVCLGPLRYADRFVLVGDHYQLTPLVRNPTARQKGMAESLFERLSNAHPAAVVYLEHQYRMNRDIMLLSNTLIYQHRLKCGSAAVGAASLDLPRLPELARALSGKRLVDSGTHWLLDAIDPARKVVFLDTDLVPALEVRVGEVLKNDTEASIVQQLMAALLEAGLAPNDVGVISPYRSQLKAIRHLINSVQRGVEMHTVDKYQGRDKECIIVSLVRSNAEKNLGDLLNDWRRVNVAFTRAKKKLIIVGSRSTIEQSPLLASFVELLLVQQWIITLPKGAHSMFEMQPIATPQRNLFYQTVSNPIVLTTPQRLAAAERRRVAESTASPDGPRKRVRRRL</sequence>
<dbReference type="Pfam" id="PF13086">
    <property type="entry name" value="AAA_11"/>
    <property type="match status" value="2"/>
</dbReference>
<evidence type="ECO:0000256" key="4">
    <source>
        <dbReference type="ARBA" id="ARBA00012551"/>
    </source>
</evidence>
<dbReference type="GO" id="GO:0017116">
    <property type="term" value="F:single-stranded DNA helicase activity"/>
    <property type="evidence" value="ECO:0007669"/>
    <property type="project" value="InterPro"/>
</dbReference>
<evidence type="ECO:0000256" key="1">
    <source>
        <dbReference type="ARBA" id="ARBA00001966"/>
    </source>
</evidence>
<keyword evidence="12" id="KW-0227">DNA damage</keyword>
<evidence type="ECO:0000256" key="2">
    <source>
        <dbReference type="ARBA" id="ARBA00004123"/>
    </source>
</evidence>
<evidence type="ECO:0000256" key="3">
    <source>
        <dbReference type="ARBA" id="ARBA00007913"/>
    </source>
</evidence>
<dbReference type="InterPro" id="IPR041679">
    <property type="entry name" value="DNA2/NAM7-like_C"/>
</dbReference>
<dbReference type="PhylomeDB" id="A0A0D2VGN8"/>
<keyword evidence="10" id="KW-0547">Nucleotide-binding</keyword>
<reference evidence="28" key="1">
    <citation type="submission" date="2011-02" db="EMBL/GenBank/DDBJ databases">
        <title>The Genome Sequence of Capsaspora owczarzaki ATCC 30864.</title>
        <authorList>
            <person name="Russ C."/>
            <person name="Cuomo C."/>
            <person name="Burger G."/>
            <person name="Gray M.W."/>
            <person name="Holland P.W.H."/>
            <person name="King N."/>
            <person name="Lang F.B.F."/>
            <person name="Roger A.J."/>
            <person name="Ruiz-Trillo I."/>
            <person name="Young S.K."/>
            <person name="Zeng Q."/>
            <person name="Gargeya S."/>
            <person name="Alvarado L."/>
            <person name="Berlin A."/>
            <person name="Chapman S.B."/>
            <person name="Chen Z."/>
            <person name="Freedman E."/>
            <person name="Gellesch M."/>
            <person name="Goldberg J."/>
            <person name="Griggs A."/>
            <person name="Gujja S."/>
            <person name="Heilman E."/>
            <person name="Heiman D."/>
            <person name="Howarth C."/>
            <person name="Mehta T."/>
            <person name="Neiman D."/>
            <person name="Pearson M."/>
            <person name="Roberts A."/>
            <person name="Saif S."/>
            <person name="Shea T."/>
            <person name="Shenoy N."/>
            <person name="Sisk P."/>
            <person name="Stolte C."/>
            <person name="Sykes S."/>
            <person name="White J."/>
            <person name="Yandava C."/>
            <person name="Haas B."/>
            <person name="Nusbaum C."/>
            <person name="Birren B."/>
        </authorList>
    </citation>
    <scope>NUCLEOTIDE SEQUENCE</scope>
    <source>
        <strain evidence="28">ATCC 30864</strain>
    </source>
</reference>
<dbReference type="FunCoup" id="A0A0D2VGN8">
    <property type="interactions" value="302"/>
</dbReference>
<evidence type="ECO:0000259" key="25">
    <source>
        <dbReference type="Pfam" id="PF13086"/>
    </source>
</evidence>
<dbReference type="GO" id="GO:0043139">
    <property type="term" value="F:5'-3' DNA helicase activity"/>
    <property type="evidence" value="ECO:0007669"/>
    <property type="project" value="TreeGrafter"/>
</dbReference>
<dbReference type="GO" id="GO:0006260">
    <property type="term" value="P:DNA replication"/>
    <property type="evidence" value="ECO:0007669"/>
    <property type="project" value="UniProtKB-KW"/>
</dbReference>
<dbReference type="EC" id="3.6.4.12" evidence="4"/>
<feature type="domain" description="DNA2/NAM7 helicase-like C-terminal" evidence="26">
    <location>
        <begin position="876"/>
        <end position="1089"/>
    </location>
</feature>
<evidence type="ECO:0000256" key="19">
    <source>
        <dbReference type="ARBA" id="ARBA00023204"/>
    </source>
</evidence>
<keyword evidence="8" id="KW-0540">Nuclease</keyword>
<dbReference type="InterPro" id="IPR027417">
    <property type="entry name" value="P-loop_NTPase"/>
</dbReference>
<evidence type="ECO:0000256" key="16">
    <source>
        <dbReference type="ARBA" id="ARBA00023004"/>
    </source>
</evidence>
<evidence type="ECO:0000256" key="17">
    <source>
        <dbReference type="ARBA" id="ARBA00023014"/>
    </source>
</evidence>
<evidence type="ECO:0000313" key="27">
    <source>
        <dbReference type="EMBL" id="KJE89042.1"/>
    </source>
</evidence>
<dbReference type="InParanoid" id="A0A0D2VGN8"/>
<evidence type="ECO:0000256" key="15">
    <source>
        <dbReference type="ARBA" id="ARBA00022840"/>
    </source>
</evidence>
<evidence type="ECO:0000256" key="13">
    <source>
        <dbReference type="ARBA" id="ARBA00022801"/>
    </source>
</evidence>
<keyword evidence="9" id="KW-0479">Metal-binding</keyword>
<dbReference type="GO" id="GO:0005634">
    <property type="term" value="C:nucleus"/>
    <property type="evidence" value="ECO:0007669"/>
    <property type="project" value="UniProtKB-SubCell"/>
</dbReference>
<dbReference type="InterPro" id="IPR011604">
    <property type="entry name" value="PDDEXK-like_dom_sf"/>
</dbReference>
<keyword evidence="14 27" id="KW-0347">Helicase</keyword>
<dbReference type="GO" id="GO:0016887">
    <property type="term" value="F:ATP hydrolysis activity"/>
    <property type="evidence" value="ECO:0007669"/>
    <property type="project" value="RHEA"/>
</dbReference>
<evidence type="ECO:0000259" key="26">
    <source>
        <dbReference type="Pfam" id="PF13087"/>
    </source>
</evidence>
<dbReference type="GO" id="GO:0003677">
    <property type="term" value="F:DNA binding"/>
    <property type="evidence" value="ECO:0007669"/>
    <property type="project" value="UniProtKB-KW"/>
</dbReference>
<keyword evidence="15" id="KW-0067">ATP-binding</keyword>
<dbReference type="Gene3D" id="3.40.50.300">
    <property type="entry name" value="P-loop containing nucleotide triphosphate hydrolases"/>
    <property type="match status" value="2"/>
</dbReference>
<evidence type="ECO:0000256" key="5">
    <source>
        <dbReference type="ARBA" id="ARBA00021516"/>
    </source>
</evidence>
<gene>
    <name evidence="27" type="ORF">CAOG_000600</name>
</gene>
<dbReference type="InterPro" id="IPR026851">
    <property type="entry name" value="Dna2/JHS1_DEXXQ-box"/>
</dbReference>
<evidence type="ECO:0000256" key="7">
    <source>
        <dbReference type="ARBA" id="ARBA00022705"/>
    </source>
</evidence>
<evidence type="ECO:0000256" key="9">
    <source>
        <dbReference type="ARBA" id="ARBA00022723"/>
    </source>
</evidence>
<proteinExistence type="inferred from homology"/>
<dbReference type="CDD" id="cd18041">
    <property type="entry name" value="DEXXQc_DNA2"/>
    <property type="match status" value="1"/>
</dbReference>
<dbReference type="Pfam" id="PF13087">
    <property type="entry name" value="AAA_12"/>
    <property type="match status" value="1"/>
</dbReference>
<dbReference type="Proteomes" id="UP000008743">
    <property type="component" value="Unassembled WGS sequence"/>
</dbReference>
<dbReference type="GO" id="GO:0046872">
    <property type="term" value="F:metal ion binding"/>
    <property type="evidence" value="ECO:0007669"/>
    <property type="project" value="UniProtKB-KW"/>
</dbReference>
<dbReference type="eggNOG" id="KOG1805">
    <property type="taxonomic scope" value="Eukaryota"/>
</dbReference>
<accession>A0A0D2VGN8</accession>
<evidence type="ECO:0000256" key="14">
    <source>
        <dbReference type="ARBA" id="ARBA00022806"/>
    </source>
</evidence>
<comment type="catalytic activity">
    <reaction evidence="22">
        <text>ATP + H2O = ADP + phosphate + H(+)</text>
        <dbReference type="Rhea" id="RHEA:13065"/>
        <dbReference type="ChEBI" id="CHEBI:15377"/>
        <dbReference type="ChEBI" id="CHEBI:15378"/>
        <dbReference type="ChEBI" id="CHEBI:30616"/>
        <dbReference type="ChEBI" id="CHEBI:43474"/>
        <dbReference type="ChEBI" id="CHEBI:456216"/>
        <dbReference type="EC" id="3.6.4.12"/>
    </reaction>
</comment>
<evidence type="ECO:0000256" key="6">
    <source>
        <dbReference type="ARBA" id="ARBA00022485"/>
    </source>
</evidence>
<dbReference type="FunFam" id="3.40.50.300:FF:001170">
    <property type="entry name" value="DNA replication helicase Dna2"/>
    <property type="match status" value="1"/>
</dbReference>
<dbReference type="PANTHER" id="PTHR43788">
    <property type="entry name" value="DNA2/NAM7 HELICASE FAMILY MEMBER"/>
    <property type="match status" value="1"/>
</dbReference>
<keyword evidence="28" id="KW-1185">Reference proteome</keyword>
<dbReference type="CDD" id="cd22318">
    <property type="entry name" value="DNA2_N-like"/>
    <property type="match status" value="1"/>
</dbReference>
<evidence type="ECO:0000256" key="20">
    <source>
        <dbReference type="ARBA" id="ARBA00023242"/>
    </source>
</evidence>
<evidence type="ECO:0000256" key="21">
    <source>
        <dbReference type="ARBA" id="ARBA00023268"/>
    </source>
</evidence>
<dbReference type="GO" id="GO:0005524">
    <property type="term" value="F:ATP binding"/>
    <property type="evidence" value="ECO:0007669"/>
    <property type="project" value="UniProtKB-KW"/>
</dbReference>
<evidence type="ECO:0000256" key="11">
    <source>
        <dbReference type="ARBA" id="ARBA00022759"/>
    </source>
</evidence>
<dbReference type="SUPFAM" id="SSF52540">
    <property type="entry name" value="P-loop containing nucleoside triphosphate hydrolases"/>
    <property type="match status" value="1"/>
</dbReference>
<evidence type="ECO:0000259" key="24">
    <source>
        <dbReference type="Pfam" id="PF08696"/>
    </source>
</evidence>
<comment type="subcellular location">
    <subcellularLocation>
        <location evidence="2">Nucleus</location>
    </subcellularLocation>
</comment>
<keyword evidence="7" id="KW-0235">DNA replication</keyword>
<keyword evidence="13" id="KW-0378">Hydrolase</keyword>
<keyword evidence="18" id="KW-0238">DNA-binding</keyword>
<evidence type="ECO:0000256" key="10">
    <source>
        <dbReference type="ARBA" id="ARBA00022741"/>
    </source>
</evidence>
<evidence type="ECO:0000256" key="22">
    <source>
        <dbReference type="ARBA" id="ARBA00047995"/>
    </source>
</evidence>
<name>A0A0D2VGN8_CAPO3</name>
<organism evidence="27 28">
    <name type="scientific">Capsaspora owczarzaki (strain ATCC 30864)</name>
    <dbReference type="NCBI Taxonomy" id="595528"/>
    <lineage>
        <taxon>Eukaryota</taxon>
        <taxon>Filasterea</taxon>
        <taxon>Capsaspora</taxon>
    </lineage>
</organism>
<protein>
    <recommendedName>
        <fullName evidence="5">DNA replication ATP-dependent helicase/nuclease DNA2</fullName>
        <ecNumber evidence="4">3.6.4.12</ecNumber>
    </recommendedName>
</protein>
<dbReference type="InterPro" id="IPR050534">
    <property type="entry name" value="Coronavir_polyprotein_1ab"/>
</dbReference>
<feature type="region of interest" description="Disordered" evidence="23">
    <location>
        <begin position="1155"/>
        <end position="1177"/>
    </location>
</feature>
<dbReference type="EMBL" id="KE346360">
    <property type="protein sequence ID" value="KJE89042.1"/>
    <property type="molecule type" value="Genomic_DNA"/>
</dbReference>
<keyword evidence="6" id="KW-0004">4Fe-4S</keyword>
<feature type="domain" description="DNA2/NAM7 helicase helicase" evidence="25">
    <location>
        <begin position="696"/>
        <end position="788"/>
    </location>
</feature>
<dbReference type="InterPro" id="IPR014808">
    <property type="entry name" value="DNA_replication_fac_Dna2_N"/>
</dbReference>
<evidence type="ECO:0000313" key="28">
    <source>
        <dbReference type="Proteomes" id="UP000008743"/>
    </source>
</evidence>
<feature type="domain" description="DNA2/NAM7 helicase helicase" evidence="25">
    <location>
        <begin position="800"/>
        <end position="865"/>
    </location>
</feature>
<comment type="cofactor">
    <cofactor evidence="1">
        <name>[4Fe-4S] cluster</name>
        <dbReference type="ChEBI" id="CHEBI:49883"/>
    </cofactor>
</comment>
<dbReference type="FunFam" id="3.40.50.300:FF:000789">
    <property type="entry name" value="DNA replication ATP-dependent helicase/nuclease DNA2"/>
    <property type="match status" value="1"/>
</dbReference>
<keyword evidence="17" id="KW-0411">Iron-sulfur</keyword>
<dbReference type="CDD" id="cd18808">
    <property type="entry name" value="SF1_C_Upf1"/>
    <property type="match status" value="1"/>
</dbReference>
<dbReference type="InterPro" id="IPR047187">
    <property type="entry name" value="SF1_C_Upf1"/>
</dbReference>
<keyword evidence="19" id="KW-0234">DNA repair</keyword>
<keyword evidence="21" id="KW-0511">Multifunctional enzyme</keyword>
<feature type="domain" description="DNA replication factor Dna2 N-terminal" evidence="24">
    <location>
        <begin position="79"/>
        <end position="319"/>
    </location>
</feature>
<dbReference type="OrthoDB" id="6513042at2759"/>
<evidence type="ECO:0000256" key="8">
    <source>
        <dbReference type="ARBA" id="ARBA00022722"/>
    </source>
</evidence>
<keyword evidence="20" id="KW-0539">Nucleus</keyword>
<dbReference type="GO" id="GO:0051539">
    <property type="term" value="F:4 iron, 4 sulfur cluster binding"/>
    <property type="evidence" value="ECO:0007669"/>
    <property type="project" value="UniProtKB-KW"/>
</dbReference>
<comment type="similarity">
    <text evidence="3">Belongs to the DNA2/NAM7 helicase family.</text>
</comment>
<evidence type="ECO:0000256" key="12">
    <source>
        <dbReference type="ARBA" id="ARBA00022763"/>
    </source>
</evidence>
<dbReference type="GO" id="GO:0004519">
    <property type="term" value="F:endonuclease activity"/>
    <property type="evidence" value="ECO:0007669"/>
    <property type="project" value="UniProtKB-KW"/>
</dbReference>
<dbReference type="Gene3D" id="3.90.320.10">
    <property type="match status" value="1"/>
</dbReference>
<dbReference type="STRING" id="595528.A0A0D2VGN8"/>
<keyword evidence="16" id="KW-0408">Iron</keyword>
<dbReference type="AlphaFoldDB" id="A0A0D2VGN8"/>
<evidence type="ECO:0000256" key="18">
    <source>
        <dbReference type="ARBA" id="ARBA00023125"/>
    </source>
</evidence>
<dbReference type="InterPro" id="IPR041677">
    <property type="entry name" value="DNA2/NAM7_AAA_11"/>
</dbReference>
<evidence type="ECO:0000256" key="23">
    <source>
        <dbReference type="SAM" id="MobiDB-lite"/>
    </source>
</evidence>
<dbReference type="Pfam" id="PF08696">
    <property type="entry name" value="Dna2"/>
    <property type="match status" value="1"/>
</dbReference>